<dbReference type="Pfam" id="PF04393">
    <property type="entry name" value="DUF535"/>
    <property type="match status" value="1"/>
</dbReference>
<reference evidence="1 2" key="1">
    <citation type="journal article" date="2021" name="Genome Biol. Evol.">
        <title>The evolution of interdependence in a four-way mealybug symbiosis.</title>
        <authorList>
            <person name="Garber A.I."/>
            <person name="Kupper M."/>
            <person name="Laetsch D.R."/>
            <person name="Weldon S.R."/>
            <person name="Ladinsky M.S."/>
            <person name="Bjorkman P.J."/>
            <person name="McCutcheon J.P."/>
        </authorList>
    </citation>
    <scope>NUCLEOTIDE SEQUENCE [LARGE SCALE GENOMIC DNA]</scope>
    <source>
        <strain evidence="1">SOD</strain>
    </source>
</reference>
<accession>A0ABS5Y8K5</accession>
<proteinExistence type="predicted"/>
<name>A0ABS5Y8K5_9GAMM</name>
<dbReference type="PANTHER" id="PTHR38785">
    <property type="entry name" value="HOMOLOG OF VIRK"/>
    <property type="match status" value="1"/>
</dbReference>
<dbReference type="Proteomes" id="UP000811282">
    <property type="component" value="Unassembled WGS sequence"/>
</dbReference>
<gene>
    <name evidence="1" type="ORF">JZM24_00145</name>
</gene>
<evidence type="ECO:0000313" key="2">
    <source>
        <dbReference type="Proteomes" id="UP000811282"/>
    </source>
</evidence>
<organism evidence="1 2">
    <name type="scientific">Candidatus Sodalis endolongispinus</name>
    <dbReference type="NCBI Taxonomy" id="2812662"/>
    <lineage>
        <taxon>Bacteria</taxon>
        <taxon>Pseudomonadati</taxon>
        <taxon>Pseudomonadota</taxon>
        <taxon>Gammaproteobacteria</taxon>
        <taxon>Enterobacterales</taxon>
        <taxon>Bruguierivoracaceae</taxon>
        <taxon>Sodalis</taxon>
    </lineage>
</organism>
<evidence type="ECO:0000313" key="1">
    <source>
        <dbReference type="EMBL" id="MBT9430979.1"/>
    </source>
</evidence>
<sequence length="317" mass="35696">MRTLINPAVTLRYLQCVATDSQLRHAALAQNTLPAKIHRPYLFAALPVAARARAILEHYTFVKTLSCLPLLQALTVPAATRLCVLDGKNGEQLEIKLSMSRFEREWEATLTIHGDKGRLASLTFSIVRYQEKQTLFIGGLQGASRNTSHNVIKEATKACHGLFPKRLLVEMIQLINGDIKAQQIIAVGDKSHVFQSARYRSSKQNVFFAHYDEFWASVEGLPMAGGLYALPQRITRKAMDELPSKKRAEYRRRYALLEDMRTQFDAFIHSQSGMKAPARTPQMCDWQVDSESLFCRALKAKAASARWRRPAAPVPSL</sequence>
<comment type="caution">
    <text evidence="1">The sequence shown here is derived from an EMBL/GenBank/DDBJ whole genome shotgun (WGS) entry which is preliminary data.</text>
</comment>
<dbReference type="InterPro" id="IPR007488">
    <property type="entry name" value="DUF535"/>
</dbReference>
<protein>
    <submittedName>
        <fullName evidence="1">DUF535 domain-containing protein</fullName>
    </submittedName>
</protein>
<dbReference type="EMBL" id="JAFJYC010000001">
    <property type="protein sequence ID" value="MBT9430979.1"/>
    <property type="molecule type" value="Genomic_DNA"/>
</dbReference>
<dbReference type="PANTHER" id="PTHR38785:SF1">
    <property type="entry name" value="HOMOLOG OF VIRK"/>
    <property type="match status" value="1"/>
</dbReference>
<keyword evidence="2" id="KW-1185">Reference proteome</keyword>